<keyword evidence="2" id="KW-1003">Cell membrane</keyword>
<evidence type="ECO:0000256" key="2">
    <source>
        <dbReference type="ARBA" id="ARBA00022475"/>
    </source>
</evidence>
<organism evidence="8 9">
    <name type="scientific">Solibacillus merdavium</name>
    <dbReference type="NCBI Taxonomy" id="2762218"/>
    <lineage>
        <taxon>Bacteria</taxon>
        <taxon>Bacillati</taxon>
        <taxon>Bacillota</taxon>
        <taxon>Bacilli</taxon>
        <taxon>Bacillales</taxon>
        <taxon>Caryophanaceae</taxon>
        <taxon>Solibacillus</taxon>
    </lineage>
</organism>
<sequence>MEALSNIPWGLIAPLLVLQFVLATVAIVDIVRIHETRGPKWVWIIVSLFVNTLGPIAYFLFGRKNQ</sequence>
<dbReference type="RefSeq" id="WP_191704806.1">
    <property type="nucleotide sequence ID" value="NZ_JACSPW010000015.1"/>
</dbReference>
<keyword evidence="4 6" id="KW-1133">Transmembrane helix</keyword>
<evidence type="ECO:0000256" key="6">
    <source>
        <dbReference type="SAM" id="Phobius"/>
    </source>
</evidence>
<proteinExistence type="predicted"/>
<evidence type="ECO:0000256" key="3">
    <source>
        <dbReference type="ARBA" id="ARBA00022692"/>
    </source>
</evidence>
<name>A0ABR8XQW4_9BACL</name>
<keyword evidence="5 6" id="KW-0472">Membrane</keyword>
<feature type="transmembrane region" description="Helical" evidence="6">
    <location>
        <begin position="6"/>
        <end position="29"/>
    </location>
</feature>
<comment type="subcellular location">
    <subcellularLocation>
        <location evidence="1">Cell membrane</location>
        <topology evidence="1">Multi-pass membrane protein</topology>
    </subcellularLocation>
</comment>
<keyword evidence="3 6" id="KW-0812">Transmembrane</keyword>
<feature type="transmembrane region" description="Helical" evidence="6">
    <location>
        <begin position="41"/>
        <end position="61"/>
    </location>
</feature>
<dbReference type="Pfam" id="PF13396">
    <property type="entry name" value="PLDc_N"/>
    <property type="match status" value="1"/>
</dbReference>
<evidence type="ECO:0000259" key="7">
    <source>
        <dbReference type="Pfam" id="PF13396"/>
    </source>
</evidence>
<evidence type="ECO:0000313" key="8">
    <source>
        <dbReference type="EMBL" id="MBD8034301.1"/>
    </source>
</evidence>
<evidence type="ECO:0000256" key="1">
    <source>
        <dbReference type="ARBA" id="ARBA00004651"/>
    </source>
</evidence>
<comment type="caution">
    <text evidence="8">The sequence shown here is derived from an EMBL/GenBank/DDBJ whole genome shotgun (WGS) entry which is preliminary data.</text>
</comment>
<accession>A0ABR8XQW4</accession>
<reference evidence="8 9" key="1">
    <citation type="submission" date="2020-08" db="EMBL/GenBank/DDBJ databases">
        <title>A Genomic Blueprint of the Chicken Gut Microbiome.</title>
        <authorList>
            <person name="Gilroy R."/>
            <person name="Ravi A."/>
            <person name="Getino M."/>
            <person name="Pursley I."/>
            <person name="Horton D.L."/>
            <person name="Alikhan N.-F."/>
            <person name="Baker D."/>
            <person name="Gharbi K."/>
            <person name="Hall N."/>
            <person name="Watson M."/>
            <person name="Adriaenssens E.M."/>
            <person name="Foster-Nyarko E."/>
            <person name="Jarju S."/>
            <person name="Secka A."/>
            <person name="Antonio M."/>
            <person name="Oren A."/>
            <person name="Chaudhuri R."/>
            <person name="La Ragione R.M."/>
            <person name="Hildebrand F."/>
            <person name="Pallen M.J."/>
        </authorList>
    </citation>
    <scope>NUCLEOTIDE SEQUENCE [LARGE SCALE GENOMIC DNA]</scope>
    <source>
        <strain evidence="8 9">Sa1YVA6</strain>
    </source>
</reference>
<dbReference type="EMBL" id="JACSPW010000015">
    <property type="protein sequence ID" value="MBD8034301.1"/>
    <property type="molecule type" value="Genomic_DNA"/>
</dbReference>
<evidence type="ECO:0000313" key="9">
    <source>
        <dbReference type="Proteomes" id="UP000600565"/>
    </source>
</evidence>
<feature type="domain" description="Cardiolipin synthase N-terminal" evidence="7">
    <location>
        <begin position="21"/>
        <end position="63"/>
    </location>
</feature>
<dbReference type="Proteomes" id="UP000600565">
    <property type="component" value="Unassembled WGS sequence"/>
</dbReference>
<dbReference type="InterPro" id="IPR027379">
    <property type="entry name" value="CLS_N"/>
</dbReference>
<gene>
    <name evidence="8" type="ORF">H9632_14615</name>
</gene>
<evidence type="ECO:0000256" key="5">
    <source>
        <dbReference type="ARBA" id="ARBA00023136"/>
    </source>
</evidence>
<keyword evidence="9" id="KW-1185">Reference proteome</keyword>
<evidence type="ECO:0000256" key="4">
    <source>
        <dbReference type="ARBA" id="ARBA00022989"/>
    </source>
</evidence>
<protein>
    <submittedName>
        <fullName evidence="8">PLDc_N domain-containing protein</fullName>
    </submittedName>
</protein>